<name>A0A0C2D1B8_9BILA</name>
<dbReference type="GO" id="GO:1905515">
    <property type="term" value="P:non-motile cilium assembly"/>
    <property type="evidence" value="ECO:0007669"/>
    <property type="project" value="TreeGrafter"/>
</dbReference>
<protein>
    <recommendedName>
        <fullName evidence="2">CC2D2A N-terminal C2 domain-containing protein</fullName>
    </recommendedName>
</protein>
<dbReference type="OrthoDB" id="2162143at2759"/>
<dbReference type="EMBL" id="KN736703">
    <property type="protein sequence ID" value="KIH55812.1"/>
    <property type="molecule type" value="Genomic_DNA"/>
</dbReference>
<gene>
    <name evidence="3" type="ORF">ANCDUO_14021</name>
</gene>
<sequence length="324" mass="36809">MSDTEEEVPPSIKPRIQLPPLQVPRRRMSSSWTENLEPPPDVKSSPAVKSPEAKPGSSKAFFSRSTSEVKPYSDDEVFASPKIIQREEVSYNYVRAEPWETFVDEIRGSDYVQLDIFLGIVCIEQHPLCGDEGKIAVRLRTLYDEQLQRINEMTDTLVNIENLPVGGNPSALREHVDLLYRDIRIASEGLQREYAELENCRDRQGYNLTALKYTIDEEDESDSLLGKLTTDNPVTPFAALPQVERNRIDSVKKKSIQVVLHFNDIFVCKTKSVPLDGFQYKFEQLYNLEIVSEPKTITATVIEKTGTTKKTLAKLNHRLPSCTC</sequence>
<dbReference type="InterPro" id="IPR028928">
    <property type="entry name" value="CC2D2AN-C2"/>
</dbReference>
<evidence type="ECO:0000256" key="1">
    <source>
        <dbReference type="SAM" id="MobiDB-lite"/>
    </source>
</evidence>
<dbReference type="Pfam" id="PF15625">
    <property type="entry name" value="CC2D2AN-C2"/>
    <property type="match status" value="1"/>
</dbReference>
<evidence type="ECO:0000313" key="4">
    <source>
        <dbReference type="Proteomes" id="UP000054047"/>
    </source>
</evidence>
<dbReference type="InterPro" id="IPR052434">
    <property type="entry name" value="Tectonic-like_complex_comp"/>
</dbReference>
<dbReference type="PANTHER" id="PTHR20837">
    <property type="entry name" value="CENTROSOMAL PROTEIN-RELATED"/>
    <property type="match status" value="1"/>
</dbReference>
<evidence type="ECO:0000313" key="3">
    <source>
        <dbReference type="EMBL" id="KIH55812.1"/>
    </source>
</evidence>
<dbReference type="GO" id="GO:1904491">
    <property type="term" value="P:protein localization to ciliary transition zone"/>
    <property type="evidence" value="ECO:0007669"/>
    <property type="project" value="TreeGrafter"/>
</dbReference>
<dbReference type="AlphaFoldDB" id="A0A0C2D1B8"/>
<dbReference type="GO" id="GO:0035869">
    <property type="term" value="C:ciliary transition zone"/>
    <property type="evidence" value="ECO:0007669"/>
    <property type="project" value="TreeGrafter"/>
</dbReference>
<dbReference type="Proteomes" id="UP000054047">
    <property type="component" value="Unassembled WGS sequence"/>
</dbReference>
<feature type="region of interest" description="Disordered" evidence="1">
    <location>
        <begin position="1"/>
        <end position="65"/>
    </location>
</feature>
<reference evidence="3 4" key="1">
    <citation type="submission" date="2013-12" db="EMBL/GenBank/DDBJ databases">
        <title>Draft genome of the parsitic nematode Ancylostoma duodenale.</title>
        <authorList>
            <person name="Mitreva M."/>
        </authorList>
    </citation>
    <scope>NUCLEOTIDE SEQUENCE [LARGE SCALE GENOMIC DNA]</scope>
    <source>
        <strain evidence="3 4">Zhejiang</strain>
    </source>
</reference>
<keyword evidence="4" id="KW-1185">Reference proteome</keyword>
<evidence type="ECO:0000259" key="2">
    <source>
        <dbReference type="Pfam" id="PF15625"/>
    </source>
</evidence>
<dbReference type="PANTHER" id="PTHR20837:SF0">
    <property type="entry name" value="COILED-COIL AND C2 DOMAIN-CONTAINING PROTEIN 2A"/>
    <property type="match status" value="1"/>
</dbReference>
<proteinExistence type="predicted"/>
<feature type="domain" description="CC2D2A N-terminal C2" evidence="2">
    <location>
        <begin position="226"/>
        <end position="321"/>
    </location>
</feature>
<organism evidence="3 4">
    <name type="scientific">Ancylostoma duodenale</name>
    <dbReference type="NCBI Taxonomy" id="51022"/>
    <lineage>
        <taxon>Eukaryota</taxon>
        <taxon>Metazoa</taxon>
        <taxon>Ecdysozoa</taxon>
        <taxon>Nematoda</taxon>
        <taxon>Chromadorea</taxon>
        <taxon>Rhabditida</taxon>
        <taxon>Rhabditina</taxon>
        <taxon>Rhabditomorpha</taxon>
        <taxon>Strongyloidea</taxon>
        <taxon>Ancylostomatidae</taxon>
        <taxon>Ancylostomatinae</taxon>
        <taxon>Ancylostoma</taxon>
    </lineage>
</organism>
<accession>A0A0C2D1B8</accession>